<dbReference type="PANTHER" id="PTHR37610">
    <property type="entry name" value="CCHC-TYPE DOMAIN-CONTAINING PROTEIN"/>
    <property type="match status" value="1"/>
</dbReference>
<evidence type="ECO:0000259" key="4">
    <source>
        <dbReference type="Pfam" id="PF14244"/>
    </source>
</evidence>
<reference evidence="5" key="2">
    <citation type="submission" date="2022-01" db="EMBL/GenBank/DDBJ databases">
        <authorList>
            <person name="Yamashiro T."/>
            <person name="Shiraishi A."/>
            <person name="Satake H."/>
            <person name="Nakayama K."/>
        </authorList>
    </citation>
    <scope>NUCLEOTIDE SEQUENCE</scope>
</reference>
<feature type="domain" description="Reverse transcriptase Ty1/copia-type" evidence="3">
    <location>
        <begin position="1168"/>
        <end position="1285"/>
    </location>
</feature>
<dbReference type="EMBL" id="BQNB010018847">
    <property type="protein sequence ID" value="GJT78921.1"/>
    <property type="molecule type" value="Genomic_DNA"/>
</dbReference>
<feature type="domain" description="Reverse transcriptase Ty1/copia-type" evidence="3">
    <location>
        <begin position="334"/>
        <end position="461"/>
    </location>
</feature>
<feature type="domain" description="Retrotransposon Copia-like N-terminal" evidence="4">
    <location>
        <begin position="563"/>
        <end position="608"/>
    </location>
</feature>
<dbReference type="InterPro" id="IPR043502">
    <property type="entry name" value="DNA/RNA_pol_sf"/>
</dbReference>
<reference evidence="5" key="1">
    <citation type="journal article" date="2022" name="Int. J. Mol. Sci.">
        <title>Draft Genome of Tanacetum Coccineum: Genomic Comparison of Closely Related Tanacetum-Family Plants.</title>
        <authorList>
            <person name="Yamashiro T."/>
            <person name="Shiraishi A."/>
            <person name="Nakayama K."/>
            <person name="Satake H."/>
        </authorList>
    </citation>
    <scope>NUCLEOTIDE SEQUENCE</scope>
</reference>
<organism evidence="5 6">
    <name type="scientific">Tanacetum coccineum</name>
    <dbReference type="NCBI Taxonomy" id="301880"/>
    <lineage>
        <taxon>Eukaryota</taxon>
        <taxon>Viridiplantae</taxon>
        <taxon>Streptophyta</taxon>
        <taxon>Embryophyta</taxon>
        <taxon>Tracheophyta</taxon>
        <taxon>Spermatophyta</taxon>
        <taxon>Magnoliopsida</taxon>
        <taxon>eudicotyledons</taxon>
        <taxon>Gunneridae</taxon>
        <taxon>Pentapetalae</taxon>
        <taxon>asterids</taxon>
        <taxon>campanulids</taxon>
        <taxon>Asterales</taxon>
        <taxon>Asteraceae</taxon>
        <taxon>Asteroideae</taxon>
        <taxon>Anthemideae</taxon>
        <taxon>Anthemidinae</taxon>
        <taxon>Tanacetum</taxon>
    </lineage>
</organism>
<evidence type="ECO:0000313" key="6">
    <source>
        <dbReference type="Proteomes" id="UP001151760"/>
    </source>
</evidence>
<dbReference type="Pfam" id="PF07727">
    <property type="entry name" value="RVT_2"/>
    <property type="match status" value="3"/>
</dbReference>
<dbReference type="Proteomes" id="UP001151760">
    <property type="component" value="Unassembled WGS sequence"/>
</dbReference>
<feature type="compositionally biased region" description="Low complexity" evidence="1">
    <location>
        <begin position="655"/>
        <end position="675"/>
    </location>
</feature>
<evidence type="ECO:0000256" key="2">
    <source>
        <dbReference type="SAM" id="Phobius"/>
    </source>
</evidence>
<feature type="compositionally biased region" description="Polar residues" evidence="1">
    <location>
        <begin position="618"/>
        <end position="634"/>
    </location>
</feature>
<dbReference type="Gene3D" id="3.30.420.10">
    <property type="entry name" value="Ribonuclease H-like superfamily/Ribonuclease H"/>
    <property type="match status" value="1"/>
</dbReference>
<dbReference type="InterPro" id="IPR029472">
    <property type="entry name" value="Copia-like_N"/>
</dbReference>
<name>A0ABQ5GTE6_9ASTR</name>
<feature type="compositionally biased region" description="Polar residues" evidence="1">
    <location>
        <begin position="110"/>
        <end position="127"/>
    </location>
</feature>
<keyword evidence="6" id="KW-1185">Reference proteome</keyword>
<dbReference type="SUPFAM" id="SSF56672">
    <property type="entry name" value="DNA/RNA polymerases"/>
    <property type="match status" value="2"/>
</dbReference>
<keyword evidence="2" id="KW-1133">Transmembrane helix</keyword>
<evidence type="ECO:0000259" key="3">
    <source>
        <dbReference type="Pfam" id="PF07727"/>
    </source>
</evidence>
<dbReference type="Pfam" id="PF14244">
    <property type="entry name" value="Retrotran_gag_3"/>
    <property type="match status" value="1"/>
</dbReference>
<feature type="region of interest" description="Disordered" evidence="1">
    <location>
        <begin position="611"/>
        <end position="675"/>
    </location>
</feature>
<dbReference type="InterPro" id="IPR036397">
    <property type="entry name" value="RNaseH_sf"/>
</dbReference>
<dbReference type="SUPFAM" id="SSF53098">
    <property type="entry name" value="Ribonuclease H-like"/>
    <property type="match status" value="1"/>
</dbReference>
<evidence type="ECO:0000313" key="5">
    <source>
        <dbReference type="EMBL" id="GJT78921.1"/>
    </source>
</evidence>
<feature type="region of interest" description="Disordered" evidence="1">
    <location>
        <begin position="110"/>
        <end position="192"/>
    </location>
</feature>
<keyword evidence="2" id="KW-0812">Transmembrane</keyword>
<feature type="compositionally biased region" description="Low complexity" evidence="1">
    <location>
        <begin position="163"/>
        <end position="172"/>
    </location>
</feature>
<comment type="caution">
    <text evidence="5">The sequence shown here is derived from an EMBL/GenBank/DDBJ whole genome shotgun (WGS) entry which is preliminary data.</text>
</comment>
<feature type="domain" description="Reverse transcriptase Ty1/copia-type" evidence="3">
    <location>
        <begin position="1104"/>
        <end position="1159"/>
    </location>
</feature>
<feature type="transmembrane region" description="Helical" evidence="2">
    <location>
        <begin position="490"/>
        <end position="508"/>
    </location>
</feature>
<keyword evidence="2" id="KW-0472">Membrane</keyword>
<proteinExistence type="predicted"/>
<gene>
    <name evidence="5" type="ORF">Tco_1045646</name>
</gene>
<accession>A0ABQ5GTE6</accession>
<sequence>MPVHNSEHNTPNNSDHDGDIYDFVTRISKLDISDLLHLHHNDTTALTVVSIKLKGIENYQVWSCAMLLALDERIRLVLLKVLVKDLMKMRNQASAFVSNMPYSQTFRRSHQNFNAGPSRPNNVNNNRQGGGSGLNNNRPSGGSGLIPNDDERVDNDLKKGKSDSSSSSESGSNINTADFPVDSGNDADSGNDLLPLRIRRSSRQSVFPKNYNDFVVESKVKYGLEKYVGYSKLNSEIFCFVTQLNKTREPKTYFEASKYSHWIDAVNQEMDALLRNGTWELVDLPEGRKAIRSKWIYKVKFRSSGEIDRYKARLVAQVLDKMKELTMRRLSLLLKKSLYGLKQAPRQWNAKLTSTLIENGFSQSKSDYSLYTKSDKGVFLALLVYVDDIIITGNSVSEIEKFKVFLKSKFMIKDLGKLKYFLGIEVVDTDKGICLNQRKYVLDLLSEYGMLACKPAKTPLMSKLVISNEASDKDPLLENITDYQKLMGKLIYLTNIRPIYFLFCALLKSDYFVDLWSIRVRIILFVSVFYYGVVWFLLLDMVIENISLSRISKLDISDPLHLHPNDTNALTVVSIKLKGTENYQVWSCAMLLALKGKNKIGFIEGSCKRSNEDERSHQNFNDGPSRPNNVNNNRQGGGSGLNNNRPSRGSDLKKSGQNSKKQSVSNNNSVGKSLSSEFTDEQMATLISLIKDIKVRKKYADQYGSNGKIVDSEANQHMNYTDKKLDNVINISHLKIKVGHPNLTEAYISKIGNLRLSNSLTLYDVMVIPKYCVTLISVHKLIKENKVIVAFDENRCYFLNQYLNLKNVLGIGEQCEELYYYNDKGIKSNTSTLRFQCMISQHDWHCRLGHPADPILNVLKDSLNIDKKDNTICCEICQRAKQTREPFPLSDHKSKSLGDLVHLDLWGPYKVTSSEGFRFFLTVVDDYTRAVWVYLIKSKDEYPEIPNDDERVANDLKRGKSDSSSSFESGSNINTTDFLVDSGNDADSGNDFVATQNEEVATLEENVFSEGNLDQNPSSSQGVQNVRRSSRQSVFPKNYNDFVVESKVKYGLEKYVGYSKLNSEIFCFVTQLNKTREPKTYFEASKYSHWIDAMNQEMDALLRNGTWELVDLPEGRKAIGSKWIYKIKFRSSGEIDRYKARLVAQGFGQKEGIDYEETSLLWSKWLLLEEAPRQWNAKLTSTLIENGFSQSKSDYSLYTKSDKGVFLALLVYVDDIIITGNSVSEIEKFKVFLKSKFMIKDLGKLKYFLGIEVVDTDKGICLNQRKYVLGLLSEYGMLAFKPAKTSLMSKLVISNEASDKDPLLENITDYQKLIGKLIYLSNTRPDISYVVHCLSLGVHVTKTSGMLLTAYSDAD</sequence>
<dbReference type="PANTHER" id="PTHR37610:SF78">
    <property type="entry name" value="GAG-POLYPEPTIDE OF LTR COPIA-TYPE-RELATED"/>
    <property type="match status" value="1"/>
</dbReference>
<feature type="region of interest" description="Disordered" evidence="1">
    <location>
        <begin position="1010"/>
        <end position="1032"/>
    </location>
</feature>
<feature type="transmembrane region" description="Helical" evidence="2">
    <location>
        <begin position="520"/>
        <end position="543"/>
    </location>
</feature>
<dbReference type="InterPro" id="IPR012337">
    <property type="entry name" value="RNaseH-like_sf"/>
</dbReference>
<evidence type="ECO:0000256" key="1">
    <source>
        <dbReference type="SAM" id="MobiDB-lite"/>
    </source>
</evidence>
<feature type="compositionally biased region" description="Polar residues" evidence="1">
    <location>
        <begin position="1012"/>
        <end position="1032"/>
    </location>
</feature>
<protein>
    <submittedName>
        <fullName evidence="5">Ribonuclease H-like domain-containing protein</fullName>
    </submittedName>
</protein>
<dbReference type="InterPro" id="IPR013103">
    <property type="entry name" value="RVT_2"/>
</dbReference>